<sequence length="72" mass="7591">MIIVGVDGSAPSRAAVEWAADDAARMGLPLRIVHVMDTSWYLVGRRPDAALPDALLTTSSAAVGSPARCWAR</sequence>
<reference evidence="3" key="1">
    <citation type="journal article" date="2019" name="Int. J. Syst. Evol. Microbiol.">
        <title>The Global Catalogue of Microorganisms (GCM) 10K type strain sequencing project: providing services to taxonomists for standard genome sequencing and annotation.</title>
        <authorList>
            <consortium name="The Broad Institute Genomics Platform"/>
            <consortium name="The Broad Institute Genome Sequencing Center for Infectious Disease"/>
            <person name="Wu L."/>
            <person name="Ma J."/>
        </authorList>
    </citation>
    <scope>NUCLEOTIDE SEQUENCE [LARGE SCALE GENOMIC DNA]</scope>
    <source>
        <strain evidence="3">JCM 13929</strain>
    </source>
</reference>
<dbReference type="SUPFAM" id="SSF52402">
    <property type="entry name" value="Adenine nucleotide alpha hydrolases-like"/>
    <property type="match status" value="1"/>
</dbReference>
<dbReference type="EMBL" id="BAAAMU010000028">
    <property type="protein sequence ID" value="GAA1640056.1"/>
    <property type="molecule type" value="Genomic_DNA"/>
</dbReference>
<dbReference type="RefSeq" id="WP_346107008.1">
    <property type="nucleotide sequence ID" value="NZ_BAAAMU010000028.1"/>
</dbReference>
<organism evidence="2 3">
    <name type="scientific">Nonomuraea maheshkhaliensis</name>
    <dbReference type="NCBI Taxonomy" id="419590"/>
    <lineage>
        <taxon>Bacteria</taxon>
        <taxon>Bacillati</taxon>
        <taxon>Actinomycetota</taxon>
        <taxon>Actinomycetes</taxon>
        <taxon>Streptosporangiales</taxon>
        <taxon>Streptosporangiaceae</taxon>
        <taxon>Nonomuraea</taxon>
    </lineage>
</organism>
<protein>
    <recommendedName>
        <fullName evidence="1">UspA domain-containing protein</fullName>
    </recommendedName>
</protein>
<dbReference type="Pfam" id="PF00582">
    <property type="entry name" value="Usp"/>
    <property type="match status" value="1"/>
</dbReference>
<evidence type="ECO:0000313" key="3">
    <source>
        <dbReference type="Proteomes" id="UP001500064"/>
    </source>
</evidence>
<dbReference type="Proteomes" id="UP001500064">
    <property type="component" value="Unassembled WGS sequence"/>
</dbReference>
<evidence type="ECO:0000313" key="2">
    <source>
        <dbReference type="EMBL" id="GAA1640056.1"/>
    </source>
</evidence>
<proteinExistence type="predicted"/>
<dbReference type="InterPro" id="IPR006016">
    <property type="entry name" value="UspA"/>
</dbReference>
<comment type="caution">
    <text evidence="2">The sequence shown here is derived from an EMBL/GenBank/DDBJ whole genome shotgun (WGS) entry which is preliminary data.</text>
</comment>
<feature type="domain" description="UspA" evidence="1">
    <location>
        <begin position="2"/>
        <end position="59"/>
    </location>
</feature>
<keyword evidence="3" id="KW-1185">Reference proteome</keyword>
<evidence type="ECO:0000259" key="1">
    <source>
        <dbReference type="Pfam" id="PF00582"/>
    </source>
</evidence>
<gene>
    <name evidence="2" type="ORF">GCM10009733_041450</name>
</gene>
<name>A0ABP4RAJ4_9ACTN</name>
<dbReference type="Gene3D" id="3.40.50.620">
    <property type="entry name" value="HUPs"/>
    <property type="match status" value="1"/>
</dbReference>
<accession>A0ABP4RAJ4</accession>
<dbReference type="InterPro" id="IPR014729">
    <property type="entry name" value="Rossmann-like_a/b/a_fold"/>
</dbReference>